<dbReference type="Gene3D" id="2.170.150.10">
    <property type="entry name" value="Metal Binding Protein, Guanine Nucleotide Exchange Factor, Chain A"/>
    <property type="match status" value="1"/>
</dbReference>
<dbReference type="PANTHER" id="PTHR13276">
    <property type="entry name" value="GUANINE NUCLEOTIDE EXCHANGE FACTOR MSS4"/>
    <property type="match status" value="1"/>
</dbReference>
<dbReference type="Proteomes" id="UP001388673">
    <property type="component" value="Unassembled WGS sequence"/>
</dbReference>
<dbReference type="InterPro" id="IPR011057">
    <property type="entry name" value="Mss4-like_sf"/>
</dbReference>
<dbReference type="GO" id="GO:0008270">
    <property type="term" value="F:zinc ion binding"/>
    <property type="evidence" value="ECO:0007669"/>
    <property type="project" value="TreeGrafter"/>
</dbReference>
<dbReference type="GO" id="GO:0005829">
    <property type="term" value="C:cytosol"/>
    <property type="evidence" value="ECO:0007669"/>
    <property type="project" value="TreeGrafter"/>
</dbReference>
<evidence type="ECO:0000256" key="3">
    <source>
        <dbReference type="ARBA" id="ARBA00022927"/>
    </source>
</evidence>
<dbReference type="PANTHER" id="PTHR13276:SF0">
    <property type="entry name" value="GUANINE NUCLEOTIDE EXCHANGE FACTOR MSS4"/>
    <property type="match status" value="1"/>
</dbReference>
<evidence type="ECO:0008006" key="6">
    <source>
        <dbReference type="Google" id="ProtNLM"/>
    </source>
</evidence>
<dbReference type="GO" id="GO:0007264">
    <property type="term" value="P:small GTPase-mediated signal transduction"/>
    <property type="evidence" value="ECO:0007669"/>
    <property type="project" value="InterPro"/>
</dbReference>
<dbReference type="GO" id="GO:0006892">
    <property type="term" value="P:post-Golgi vesicle-mediated transport"/>
    <property type="evidence" value="ECO:0007669"/>
    <property type="project" value="TreeGrafter"/>
</dbReference>
<dbReference type="RefSeq" id="XP_066799986.1">
    <property type="nucleotide sequence ID" value="XM_066949692.1"/>
</dbReference>
<dbReference type="GO" id="GO:0016020">
    <property type="term" value="C:membrane"/>
    <property type="evidence" value="ECO:0007669"/>
    <property type="project" value="TreeGrafter"/>
</dbReference>
<accession>A0AAW0YX92</accession>
<name>A0AAW0YX92_9TREE</name>
<dbReference type="KEGG" id="kne:92183870"/>
<dbReference type="AlphaFoldDB" id="A0AAW0YX92"/>
<keyword evidence="2" id="KW-0344">Guanine-nucleotide releasing factor</keyword>
<proteinExistence type="predicted"/>
<evidence type="ECO:0000313" key="4">
    <source>
        <dbReference type="EMBL" id="KAK8844762.1"/>
    </source>
</evidence>
<dbReference type="SUPFAM" id="SSF51316">
    <property type="entry name" value="Mss4-like"/>
    <property type="match status" value="1"/>
</dbReference>
<dbReference type="Pfam" id="PF04421">
    <property type="entry name" value="Mss4"/>
    <property type="match status" value="1"/>
</dbReference>
<dbReference type="GO" id="GO:0015031">
    <property type="term" value="P:protein transport"/>
    <property type="evidence" value="ECO:0007669"/>
    <property type="project" value="UniProtKB-KW"/>
</dbReference>
<evidence type="ECO:0000256" key="1">
    <source>
        <dbReference type="ARBA" id="ARBA00022448"/>
    </source>
</evidence>
<comment type="caution">
    <text evidence="4">The sequence shown here is derived from an EMBL/GenBank/DDBJ whole genome shotgun (WGS) entry which is preliminary data.</text>
</comment>
<keyword evidence="1" id="KW-0813">Transport</keyword>
<dbReference type="EMBL" id="JBCAWK010000013">
    <property type="protein sequence ID" value="KAK8844762.1"/>
    <property type="molecule type" value="Genomic_DNA"/>
</dbReference>
<dbReference type="GeneID" id="92183870"/>
<organism evidence="4 5">
    <name type="scientific">Kwoniella newhampshirensis</name>
    <dbReference type="NCBI Taxonomy" id="1651941"/>
    <lineage>
        <taxon>Eukaryota</taxon>
        <taxon>Fungi</taxon>
        <taxon>Dikarya</taxon>
        <taxon>Basidiomycota</taxon>
        <taxon>Agaricomycotina</taxon>
        <taxon>Tremellomycetes</taxon>
        <taxon>Tremellales</taxon>
        <taxon>Cryptococcaceae</taxon>
        <taxon>Kwoniella</taxon>
    </lineage>
</organism>
<evidence type="ECO:0000256" key="2">
    <source>
        <dbReference type="ARBA" id="ARBA00022658"/>
    </source>
</evidence>
<dbReference type="InterPro" id="IPR011323">
    <property type="entry name" value="Mss4/transl-control_tumour"/>
</dbReference>
<dbReference type="PROSITE" id="PS51796">
    <property type="entry name" value="MSS4"/>
    <property type="match status" value="1"/>
</dbReference>
<sequence>MTQPSQADIFAALTAQAQAPLRRDSPSTSPYSAFLNPLNDLLTTTSTSLKVGSKQVNTRRIYCPREGCGSWILSEGVGEWVTVDGPVLPTDPSSPFPPSPALPSGTPLWHISSSPFAFDNIGFSKPDLSTALPPHTPGLQSNSQVKWLICAECDLGPLGWSYEGGKEAWLAVERVKYGEIKKV</sequence>
<keyword evidence="3" id="KW-0653">Protein transport</keyword>
<reference evidence="4 5" key="1">
    <citation type="journal article" date="2024" name="bioRxiv">
        <title>Comparative genomics of Cryptococcus and Kwoniella reveals pathogenesis evolution and contrasting karyotype dynamics via intercentromeric recombination or chromosome fusion.</title>
        <authorList>
            <person name="Coelho M.A."/>
            <person name="David-Palma M."/>
            <person name="Shea T."/>
            <person name="Bowers K."/>
            <person name="McGinley-Smith S."/>
            <person name="Mohammad A.W."/>
            <person name="Gnirke A."/>
            <person name="Yurkov A.M."/>
            <person name="Nowrousian M."/>
            <person name="Sun S."/>
            <person name="Cuomo C.A."/>
            <person name="Heitman J."/>
        </authorList>
    </citation>
    <scope>NUCLEOTIDE SEQUENCE [LARGE SCALE GENOMIC DNA]</scope>
    <source>
        <strain evidence="4 5">CBS 13917</strain>
    </source>
</reference>
<evidence type="ECO:0000313" key="5">
    <source>
        <dbReference type="Proteomes" id="UP001388673"/>
    </source>
</evidence>
<keyword evidence="5" id="KW-1185">Reference proteome</keyword>
<dbReference type="InterPro" id="IPR007515">
    <property type="entry name" value="Mss4"/>
</dbReference>
<dbReference type="GO" id="GO:0005085">
    <property type="term" value="F:guanyl-nucleotide exchange factor activity"/>
    <property type="evidence" value="ECO:0007669"/>
    <property type="project" value="UniProtKB-KW"/>
</dbReference>
<protein>
    <recommendedName>
        <fullName evidence="6">Mss4-like protein</fullName>
    </recommendedName>
</protein>
<gene>
    <name evidence="4" type="ORF">IAR55_006612</name>
</gene>